<organism evidence="2 3">
    <name type="scientific">Trifolium medium</name>
    <dbReference type="NCBI Taxonomy" id="97028"/>
    <lineage>
        <taxon>Eukaryota</taxon>
        <taxon>Viridiplantae</taxon>
        <taxon>Streptophyta</taxon>
        <taxon>Embryophyta</taxon>
        <taxon>Tracheophyta</taxon>
        <taxon>Spermatophyta</taxon>
        <taxon>Magnoliopsida</taxon>
        <taxon>eudicotyledons</taxon>
        <taxon>Gunneridae</taxon>
        <taxon>Pentapetalae</taxon>
        <taxon>rosids</taxon>
        <taxon>fabids</taxon>
        <taxon>Fabales</taxon>
        <taxon>Fabaceae</taxon>
        <taxon>Papilionoideae</taxon>
        <taxon>50 kb inversion clade</taxon>
        <taxon>NPAAA clade</taxon>
        <taxon>Hologalegina</taxon>
        <taxon>IRL clade</taxon>
        <taxon>Trifolieae</taxon>
        <taxon>Trifolium</taxon>
    </lineage>
</organism>
<feature type="compositionally biased region" description="Basic and acidic residues" evidence="1">
    <location>
        <begin position="39"/>
        <end position="59"/>
    </location>
</feature>
<evidence type="ECO:0000313" key="3">
    <source>
        <dbReference type="Proteomes" id="UP000265520"/>
    </source>
</evidence>
<feature type="region of interest" description="Disordered" evidence="1">
    <location>
        <begin position="1"/>
        <end position="66"/>
    </location>
</feature>
<sequence>MNRSASHESSISHQSEAVNAAAVDGESKESESETSMILFRDEPEKESNRNLKRSDRTSESGEENVGLELTLGLEPVSRVYHVVPVKKRRVE</sequence>
<proteinExistence type="predicted"/>
<dbReference type="AlphaFoldDB" id="A0A392SGK4"/>
<reference evidence="2 3" key="1">
    <citation type="journal article" date="2018" name="Front. Plant Sci.">
        <title>Red Clover (Trifolium pratense) and Zigzag Clover (T. medium) - A Picture of Genomic Similarities and Differences.</title>
        <authorList>
            <person name="Dluhosova J."/>
            <person name="Istvanek J."/>
            <person name="Nedelnik J."/>
            <person name="Repkova J."/>
        </authorList>
    </citation>
    <scope>NUCLEOTIDE SEQUENCE [LARGE SCALE GENOMIC DNA]</scope>
    <source>
        <strain evidence="3">cv. 10/8</strain>
        <tissue evidence="2">Leaf</tissue>
    </source>
</reference>
<evidence type="ECO:0000313" key="2">
    <source>
        <dbReference type="EMBL" id="MCI47537.1"/>
    </source>
</evidence>
<feature type="non-terminal residue" evidence="2">
    <location>
        <position position="91"/>
    </location>
</feature>
<evidence type="ECO:0000256" key="1">
    <source>
        <dbReference type="SAM" id="MobiDB-lite"/>
    </source>
</evidence>
<dbReference type="Proteomes" id="UP000265520">
    <property type="component" value="Unassembled WGS sequence"/>
</dbReference>
<name>A0A392SGK4_9FABA</name>
<accession>A0A392SGK4</accession>
<feature type="compositionally biased region" description="Low complexity" evidence="1">
    <location>
        <begin position="7"/>
        <end position="17"/>
    </location>
</feature>
<protein>
    <submittedName>
        <fullName evidence="2">LOB domain-containing protein 41-like</fullName>
    </submittedName>
</protein>
<dbReference type="EMBL" id="LXQA010373673">
    <property type="protein sequence ID" value="MCI47537.1"/>
    <property type="molecule type" value="Genomic_DNA"/>
</dbReference>
<keyword evidence="3" id="KW-1185">Reference proteome</keyword>
<comment type="caution">
    <text evidence="2">The sequence shown here is derived from an EMBL/GenBank/DDBJ whole genome shotgun (WGS) entry which is preliminary data.</text>
</comment>